<feature type="compositionally biased region" description="Basic and acidic residues" evidence="8">
    <location>
        <begin position="981"/>
        <end position="993"/>
    </location>
</feature>
<dbReference type="InterPro" id="IPR051664">
    <property type="entry name" value="MYND-type_zinc_finger"/>
</dbReference>
<accession>A0A9P6RE07</accession>
<dbReference type="InterPro" id="IPR011989">
    <property type="entry name" value="ARM-like"/>
</dbReference>
<feature type="compositionally biased region" description="Low complexity" evidence="8">
    <location>
        <begin position="191"/>
        <end position="205"/>
    </location>
</feature>
<feature type="compositionally biased region" description="Gly residues" evidence="8">
    <location>
        <begin position="453"/>
        <end position="468"/>
    </location>
</feature>
<feature type="compositionally biased region" description="Basic and acidic residues" evidence="8">
    <location>
        <begin position="647"/>
        <end position="661"/>
    </location>
</feature>
<protein>
    <recommendedName>
        <fullName evidence="9">MYND-type domain-containing protein</fullName>
    </recommendedName>
</protein>
<feature type="compositionally biased region" description="Low complexity" evidence="8">
    <location>
        <begin position="514"/>
        <end position="546"/>
    </location>
</feature>
<comment type="caution">
    <text evidence="10">The sequence shown here is derived from an EMBL/GenBank/DDBJ whole genome shotgun (WGS) entry which is preliminary data.</text>
</comment>
<feature type="compositionally biased region" description="Low complexity" evidence="8">
    <location>
        <begin position="907"/>
        <end position="939"/>
    </location>
</feature>
<feature type="compositionally biased region" description="Low complexity" evidence="8">
    <location>
        <begin position="954"/>
        <end position="971"/>
    </location>
</feature>
<reference evidence="10" key="1">
    <citation type="journal article" date="2020" name="Fungal Divers.">
        <title>Resolving the Mortierellaceae phylogeny through synthesis of multi-gene phylogenetics and phylogenomics.</title>
        <authorList>
            <person name="Vandepol N."/>
            <person name="Liber J."/>
            <person name="Desiro A."/>
            <person name="Na H."/>
            <person name="Kennedy M."/>
            <person name="Barry K."/>
            <person name="Grigoriev I.V."/>
            <person name="Miller A.N."/>
            <person name="O'Donnell K."/>
            <person name="Stajich J.E."/>
            <person name="Bonito G."/>
        </authorList>
    </citation>
    <scope>NUCLEOTIDE SEQUENCE</scope>
    <source>
        <strain evidence="10">NVP60</strain>
    </source>
</reference>
<feature type="compositionally biased region" description="Polar residues" evidence="8">
    <location>
        <begin position="161"/>
        <end position="174"/>
    </location>
</feature>
<dbReference type="GO" id="GO:0006511">
    <property type="term" value="P:ubiquitin-dependent protein catabolic process"/>
    <property type="evidence" value="ECO:0007669"/>
    <property type="project" value="TreeGrafter"/>
</dbReference>
<sequence length="999" mass="109669">MREPNFSFPGQNRAAICITSSIYDRRALDCTDYIPIINTLTNLAYLTGSTPTIREYITRDGGLERLVTILKNTKVNDRKNGLKWTLAFQCVVNIGVRGTEHIRKRVVQAGMVPVIVNVLESFFAVLKSVSDENERRRLLRRAEAAQQQSQPLITDGDTSAPMLTQTHSTTTQPFSGPMTEEAALQQDSGLDNSNDSSSSAHSSASITAPSLASTSTSVTTGSMAPSTANLPTAPSAQHPIHYPHSIPEAGQAAQDVSHPNDARSTTQDGPTGEARPQQFFYREDDILHSLQLLAYLSKYPSLRSSFHTESGSNVFAIVEKFTHRTMHPLEIQYWAGVIMRNACRKDDTRKGIRQCAYTGCGKWETKPREFAKCRRCRKAKYCSKPCQSKAWNEGHRWWCIEKKAETMGVSTSFGTDLPPAPPPPPPPADLQDQPDGNPNLMENGGLASLTAAGGTGARIIGGGDGGSNHGHHVSRMQQHHHHQHAPAHQVNPAASSSTTPSPYSHLMAPLASRAGTSSQQQQQQQTPAPQQQQQQQQQPQQGPSQHRAPHPQPQQAQQPRYPTMHPQVHQPQLQPQLQQPQQPRLPQHLAPQHPSLPYHQQQQQSYQLQPAPQHHQPQQHHQLQPDQSHQQVPPRHLQGSPEPMQSMERHSQQAAPVERRPFNPQQMMPGQAVPSPIAHHHLNRTPQRSMSTPHPSTAPIMPTPRTELTPHLGISPDSPTPEQLAQRFVQQVALHPGQHNELAQHLHAQFQQYFPPHNQAEAKRQFSFHAREHFARYQRQQELLRSGAQGSSSGPHNVAGRPAPGRAPVMPLTMPAQNQQPLYRPVPQSTGSSPSGRESESHRQGTSRRRSDLDSDDDDPSMLESGSHSTSSMSVPMLTQDLSTLSTTMSLSSTEISGPLPVSPVESRFSAGSSLGSSSSSIAANGSRSDLAKSESSSSLRDFKVRKLMSPEQSGSSSSTSSGHGNHGSSSDLPSQQALQRGDEWSYSRHMAKDTPTAP</sequence>
<evidence type="ECO:0000256" key="7">
    <source>
        <dbReference type="PROSITE-ProRule" id="PRU00134"/>
    </source>
</evidence>
<comment type="subcellular location">
    <subcellularLocation>
        <location evidence="1">Cytoplasm</location>
    </subcellularLocation>
</comment>
<feature type="region of interest" description="Disordered" evidence="8">
    <location>
        <begin position="889"/>
        <end position="999"/>
    </location>
</feature>
<feature type="region of interest" description="Disordered" evidence="8">
    <location>
        <begin position="782"/>
        <end position="876"/>
    </location>
</feature>
<feature type="compositionally biased region" description="Basic and acidic residues" evidence="8">
    <location>
        <begin position="837"/>
        <end position="853"/>
    </location>
</feature>
<evidence type="ECO:0000313" key="10">
    <source>
        <dbReference type="EMBL" id="KAG0316671.1"/>
    </source>
</evidence>
<organism evidence="10 11">
    <name type="scientific">Linnemannia gamsii</name>
    <dbReference type="NCBI Taxonomy" id="64522"/>
    <lineage>
        <taxon>Eukaryota</taxon>
        <taxon>Fungi</taxon>
        <taxon>Fungi incertae sedis</taxon>
        <taxon>Mucoromycota</taxon>
        <taxon>Mortierellomycotina</taxon>
        <taxon>Mortierellomycetes</taxon>
        <taxon>Mortierellales</taxon>
        <taxon>Mortierellaceae</taxon>
        <taxon>Linnemannia</taxon>
    </lineage>
</organism>
<evidence type="ECO:0000256" key="5">
    <source>
        <dbReference type="ARBA" id="ARBA00022771"/>
    </source>
</evidence>
<proteinExistence type="inferred from homology"/>
<feature type="region of interest" description="Disordered" evidence="8">
    <location>
        <begin position="410"/>
        <end position="720"/>
    </location>
</feature>
<name>A0A9P6RE07_9FUNG</name>
<feature type="compositionally biased region" description="Low complexity" evidence="8">
    <location>
        <begin position="553"/>
        <end position="633"/>
    </location>
</feature>
<keyword evidence="6" id="KW-0862">Zinc</keyword>
<evidence type="ECO:0000256" key="6">
    <source>
        <dbReference type="ARBA" id="ARBA00022833"/>
    </source>
</evidence>
<dbReference type="GO" id="GO:0007163">
    <property type="term" value="P:establishment or maintenance of cell polarity"/>
    <property type="evidence" value="ECO:0007669"/>
    <property type="project" value="TreeGrafter"/>
</dbReference>
<feature type="compositionally biased region" description="Pro residues" evidence="8">
    <location>
        <begin position="418"/>
        <end position="428"/>
    </location>
</feature>
<keyword evidence="4" id="KW-0479">Metal-binding</keyword>
<feature type="compositionally biased region" description="Polar residues" evidence="8">
    <location>
        <begin position="815"/>
        <end position="836"/>
    </location>
</feature>
<dbReference type="GO" id="GO:0005737">
    <property type="term" value="C:cytoplasm"/>
    <property type="evidence" value="ECO:0007669"/>
    <property type="project" value="UniProtKB-SubCell"/>
</dbReference>
<evidence type="ECO:0000256" key="1">
    <source>
        <dbReference type="ARBA" id="ARBA00004496"/>
    </source>
</evidence>
<evidence type="ECO:0000256" key="8">
    <source>
        <dbReference type="SAM" id="MobiDB-lite"/>
    </source>
</evidence>
<keyword evidence="5 7" id="KW-0863">Zinc-finger</keyword>
<dbReference type="PANTHER" id="PTHR47442:SF1">
    <property type="entry name" value="MYND-TYPE ZINC FINGER PROTEIN MUB1"/>
    <property type="match status" value="1"/>
</dbReference>
<evidence type="ECO:0000259" key="9">
    <source>
        <dbReference type="PROSITE" id="PS50865"/>
    </source>
</evidence>
<feature type="domain" description="MYND-type" evidence="9">
    <location>
        <begin position="357"/>
        <end position="399"/>
    </location>
</feature>
<keyword evidence="3" id="KW-0963">Cytoplasm</keyword>
<feature type="compositionally biased region" description="Basic residues" evidence="8">
    <location>
        <begin position="469"/>
        <end position="485"/>
    </location>
</feature>
<dbReference type="OrthoDB" id="5594178at2759"/>
<dbReference type="AlphaFoldDB" id="A0A9P6RE07"/>
<dbReference type="Gene3D" id="6.10.140.2220">
    <property type="match status" value="1"/>
</dbReference>
<dbReference type="PANTHER" id="PTHR47442">
    <property type="entry name" value="MYND-TYPE ZINC FINGER PROTEIN MUB1"/>
    <property type="match status" value="1"/>
</dbReference>
<dbReference type="EMBL" id="JAAAIN010000289">
    <property type="protein sequence ID" value="KAG0316671.1"/>
    <property type="molecule type" value="Genomic_DNA"/>
</dbReference>
<evidence type="ECO:0000313" key="11">
    <source>
        <dbReference type="Proteomes" id="UP000823405"/>
    </source>
</evidence>
<dbReference type="PROSITE" id="PS50865">
    <property type="entry name" value="ZF_MYND_2"/>
    <property type="match status" value="1"/>
</dbReference>
<dbReference type="SUPFAM" id="SSF48371">
    <property type="entry name" value="ARM repeat"/>
    <property type="match status" value="1"/>
</dbReference>
<dbReference type="GO" id="GO:1990304">
    <property type="term" value="C:MUB1-RAD6-UBR2 ubiquitin ligase complex"/>
    <property type="evidence" value="ECO:0007669"/>
    <property type="project" value="TreeGrafter"/>
</dbReference>
<feature type="compositionally biased region" description="Polar residues" evidence="8">
    <location>
        <begin position="864"/>
        <end position="874"/>
    </location>
</feature>
<dbReference type="Proteomes" id="UP000823405">
    <property type="component" value="Unassembled WGS sequence"/>
</dbReference>
<comment type="similarity">
    <text evidence="2">Belongs to the MUB1/samB family.</text>
</comment>
<keyword evidence="11" id="KW-1185">Reference proteome</keyword>
<dbReference type="InterPro" id="IPR002893">
    <property type="entry name" value="Znf_MYND"/>
</dbReference>
<dbReference type="GO" id="GO:0008270">
    <property type="term" value="F:zinc ion binding"/>
    <property type="evidence" value="ECO:0007669"/>
    <property type="project" value="UniProtKB-KW"/>
</dbReference>
<dbReference type="SUPFAM" id="SSF144232">
    <property type="entry name" value="HIT/MYND zinc finger-like"/>
    <property type="match status" value="1"/>
</dbReference>
<feature type="region of interest" description="Disordered" evidence="8">
    <location>
        <begin position="141"/>
        <end position="275"/>
    </location>
</feature>
<evidence type="ECO:0000256" key="4">
    <source>
        <dbReference type="ARBA" id="ARBA00022723"/>
    </source>
</evidence>
<feature type="compositionally biased region" description="Low complexity" evidence="8">
    <location>
        <begin position="486"/>
        <end position="502"/>
    </location>
</feature>
<evidence type="ECO:0000256" key="3">
    <source>
        <dbReference type="ARBA" id="ARBA00022490"/>
    </source>
</evidence>
<dbReference type="InterPro" id="IPR016024">
    <property type="entry name" value="ARM-type_fold"/>
</dbReference>
<dbReference type="Pfam" id="PF01753">
    <property type="entry name" value="zf-MYND"/>
    <property type="match status" value="1"/>
</dbReference>
<gene>
    <name evidence="10" type="ORF">BGZ97_006507</name>
</gene>
<feature type="compositionally biased region" description="Polar residues" evidence="8">
    <location>
        <begin position="684"/>
        <end position="695"/>
    </location>
</feature>
<dbReference type="Gene3D" id="1.25.10.10">
    <property type="entry name" value="Leucine-rich Repeat Variant"/>
    <property type="match status" value="1"/>
</dbReference>
<feature type="compositionally biased region" description="Polar residues" evidence="8">
    <location>
        <begin position="782"/>
        <end position="795"/>
    </location>
</feature>
<feature type="compositionally biased region" description="Polar residues" evidence="8">
    <location>
        <begin position="206"/>
        <end position="235"/>
    </location>
</feature>
<evidence type="ECO:0000256" key="2">
    <source>
        <dbReference type="ARBA" id="ARBA00010655"/>
    </source>
</evidence>